<dbReference type="SUPFAM" id="SSF56436">
    <property type="entry name" value="C-type lectin-like"/>
    <property type="match status" value="1"/>
</dbReference>
<dbReference type="PANTHER" id="PTHR21407:SF3">
    <property type="entry name" value="LD12305P"/>
    <property type="match status" value="1"/>
</dbReference>
<dbReference type="InterPro" id="IPR016187">
    <property type="entry name" value="CTDL_fold"/>
</dbReference>
<dbReference type="EnsemblMetazoa" id="PPAI004364-RA">
    <property type="protein sequence ID" value="PPAI004364-PA"/>
    <property type="gene ID" value="PPAI004364"/>
</dbReference>
<evidence type="ECO:0000313" key="1">
    <source>
        <dbReference type="EnsemblMetazoa" id="PPAI004364-PA"/>
    </source>
</evidence>
<keyword evidence="2" id="KW-1185">Reference proteome</keyword>
<dbReference type="AlphaFoldDB" id="A0A1B0D9Q2"/>
<protein>
    <submittedName>
        <fullName evidence="1">Uncharacterized protein</fullName>
    </submittedName>
</protein>
<dbReference type="PANTHER" id="PTHR21407">
    <property type="entry name" value="RE43931P-RELATED"/>
    <property type="match status" value="1"/>
</dbReference>
<reference evidence="1" key="1">
    <citation type="submission" date="2022-08" db="UniProtKB">
        <authorList>
            <consortium name="EnsemblMetazoa"/>
        </authorList>
    </citation>
    <scope>IDENTIFICATION</scope>
    <source>
        <strain evidence="1">Israel</strain>
    </source>
</reference>
<dbReference type="VEuPathDB" id="VectorBase:PPAPM1_009900"/>
<dbReference type="VEuPathDB" id="VectorBase:PPAI004364"/>
<dbReference type="EMBL" id="AJVK01013020">
    <property type="status" value="NOT_ANNOTATED_CDS"/>
    <property type="molecule type" value="Genomic_DNA"/>
</dbReference>
<name>A0A1B0D9Q2_PHLPP</name>
<proteinExistence type="predicted"/>
<evidence type="ECO:0000313" key="2">
    <source>
        <dbReference type="Proteomes" id="UP000092462"/>
    </source>
</evidence>
<organism evidence="1 2">
    <name type="scientific">Phlebotomus papatasi</name>
    <name type="common">Sandfly</name>
    <dbReference type="NCBI Taxonomy" id="29031"/>
    <lineage>
        <taxon>Eukaryota</taxon>
        <taxon>Metazoa</taxon>
        <taxon>Ecdysozoa</taxon>
        <taxon>Arthropoda</taxon>
        <taxon>Hexapoda</taxon>
        <taxon>Insecta</taxon>
        <taxon>Pterygota</taxon>
        <taxon>Neoptera</taxon>
        <taxon>Endopterygota</taxon>
        <taxon>Diptera</taxon>
        <taxon>Nematocera</taxon>
        <taxon>Psychodoidea</taxon>
        <taxon>Psychodidae</taxon>
        <taxon>Phlebotomus</taxon>
        <taxon>Phlebotomus</taxon>
    </lineage>
</organism>
<dbReference type="EMBL" id="AJVK01013019">
    <property type="status" value="NOT_ANNOTATED_CDS"/>
    <property type="molecule type" value="Genomic_DNA"/>
</dbReference>
<sequence>MQKFVILCLVATFVGSTVAQFKNGRILEPPIPDRCSQRIIHERAPDGKGYYFSWKDPANQGKEKDWLAVRNFCRQMCMDSVSLETSPENEWIKQKIVEAKVSLIFT</sequence>
<accession>A0A1B0D9Q2</accession>
<dbReference type="Proteomes" id="UP000092462">
    <property type="component" value="Unassembled WGS sequence"/>
</dbReference>